<dbReference type="EMBL" id="BJXR01000030">
    <property type="protein sequence ID" value="GEN08671.1"/>
    <property type="molecule type" value="Genomic_DNA"/>
</dbReference>
<gene>
    <name evidence="3" type="ORF">MFU01_37080</name>
    <name evidence="4" type="ORF">SAMN05443572_108287</name>
</gene>
<evidence type="ECO:0000256" key="2">
    <source>
        <dbReference type="SAM" id="SignalP"/>
    </source>
</evidence>
<comment type="caution">
    <text evidence="3">The sequence shown here is derived from an EMBL/GenBank/DDBJ whole genome shotgun (WGS) entry which is preliminary data.</text>
</comment>
<dbReference type="Proteomes" id="UP000183760">
    <property type="component" value="Unassembled WGS sequence"/>
</dbReference>
<accession>A0A511T3D5</accession>
<feature type="chain" id="PRO_5023022194" evidence="2">
    <location>
        <begin position="20"/>
        <end position="213"/>
    </location>
</feature>
<evidence type="ECO:0000256" key="1">
    <source>
        <dbReference type="SAM" id="MobiDB-lite"/>
    </source>
</evidence>
<reference evidence="3 6" key="2">
    <citation type="submission" date="2019-07" db="EMBL/GenBank/DDBJ databases">
        <title>Whole genome shotgun sequence of Myxococcus fulvus NBRC 100333.</title>
        <authorList>
            <person name="Hosoyama A."/>
            <person name="Uohara A."/>
            <person name="Ohji S."/>
            <person name="Ichikawa N."/>
        </authorList>
    </citation>
    <scope>NUCLEOTIDE SEQUENCE [LARGE SCALE GENOMIC DNA]</scope>
    <source>
        <strain evidence="3 6">NBRC 100333</strain>
    </source>
</reference>
<keyword evidence="5" id="KW-1185">Reference proteome</keyword>
<evidence type="ECO:0000313" key="4">
    <source>
        <dbReference type="EMBL" id="SEU30059.1"/>
    </source>
</evidence>
<feature type="region of interest" description="Disordered" evidence="1">
    <location>
        <begin position="169"/>
        <end position="213"/>
    </location>
</feature>
<dbReference type="AlphaFoldDB" id="A0A511T3D5"/>
<name>A0A511T3D5_MYXFU</name>
<organism evidence="3 6">
    <name type="scientific">Myxococcus fulvus</name>
    <dbReference type="NCBI Taxonomy" id="33"/>
    <lineage>
        <taxon>Bacteria</taxon>
        <taxon>Pseudomonadati</taxon>
        <taxon>Myxococcota</taxon>
        <taxon>Myxococcia</taxon>
        <taxon>Myxococcales</taxon>
        <taxon>Cystobacterineae</taxon>
        <taxon>Myxococcaceae</taxon>
        <taxon>Myxococcus</taxon>
    </lineage>
</organism>
<dbReference type="Proteomes" id="UP000321514">
    <property type="component" value="Unassembled WGS sequence"/>
</dbReference>
<protein>
    <submittedName>
        <fullName evidence="3">Uncharacterized protein</fullName>
    </submittedName>
</protein>
<sequence length="213" mass="22618">MWRSTGALIACLLTTGAIAATPGVDQLRTERRGDVLELRWADAEERLQGTLHPALPREGEPAMLSLHVGAFQGAEFTGPLTLTLHLKDSPSQLTRTLTHDGVNWHTPLEFDEPGLYELEVRYQNTRLKVLTGHITVASTPLPRGLSWALVIGGSGLVLALGVRGALRRLRGTPPPSATSDVRVPPAITPPVEAPSSTEAPGATAPAPDAASNR</sequence>
<feature type="signal peptide" evidence="2">
    <location>
        <begin position="1"/>
        <end position="19"/>
    </location>
</feature>
<feature type="compositionally biased region" description="Low complexity" evidence="1">
    <location>
        <begin position="193"/>
        <end position="213"/>
    </location>
</feature>
<proteinExistence type="predicted"/>
<dbReference type="EMBL" id="FOIB01000008">
    <property type="protein sequence ID" value="SEU30059.1"/>
    <property type="molecule type" value="Genomic_DNA"/>
</dbReference>
<evidence type="ECO:0000313" key="6">
    <source>
        <dbReference type="Proteomes" id="UP000321514"/>
    </source>
</evidence>
<evidence type="ECO:0000313" key="3">
    <source>
        <dbReference type="EMBL" id="GEN08671.1"/>
    </source>
</evidence>
<evidence type="ECO:0000313" key="5">
    <source>
        <dbReference type="Proteomes" id="UP000183760"/>
    </source>
</evidence>
<reference evidence="4 5" key="1">
    <citation type="submission" date="2016-10" db="EMBL/GenBank/DDBJ databases">
        <authorList>
            <person name="Varghese N."/>
            <person name="Submissions S."/>
        </authorList>
    </citation>
    <scope>NUCLEOTIDE SEQUENCE [LARGE SCALE GENOMIC DNA]</scope>
    <source>
        <strain evidence="4 5">DSM 16525</strain>
    </source>
</reference>
<keyword evidence="2" id="KW-0732">Signal</keyword>